<feature type="compositionally biased region" description="Basic and acidic residues" evidence="2">
    <location>
        <begin position="36"/>
        <end position="60"/>
    </location>
</feature>
<comment type="caution">
    <text evidence="4">The sequence shown here is derived from an EMBL/GenBank/DDBJ whole genome shotgun (WGS) entry which is preliminary data.</text>
</comment>
<dbReference type="EMBL" id="BTGU01012769">
    <property type="protein sequence ID" value="GMN71875.1"/>
    <property type="molecule type" value="Genomic_DNA"/>
</dbReference>
<feature type="region of interest" description="Disordered" evidence="2">
    <location>
        <begin position="399"/>
        <end position="443"/>
    </location>
</feature>
<dbReference type="AlphaFoldDB" id="A0AA88EF19"/>
<organism evidence="4 5">
    <name type="scientific">Ficus carica</name>
    <name type="common">Common fig</name>
    <dbReference type="NCBI Taxonomy" id="3494"/>
    <lineage>
        <taxon>Eukaryota</taxon>
        <taxon>Viridiplantae</taxon>
        <taxon>Streptophyta</taxon>
        <taxon>Embryophyta</taxon>
        <taxon>Tracheophyta</taxon>
        <taxon>Spermatophyta</taxon>
        <taxon>Magnoliopsida</taxon>
        <taxon>eudicotyledons</taxon>
        <taxon>Gunneridae</taxon>
        <taxon>Pentapetalae</taxon>
        <taxon>rosids</taxon>
        <taxon>fabids</taxon>
        <taxon>Rosales</taxon>
        <taxon>Moraceae</taxon>
        <taxon>Ficeae</taxon>
        <taxon>Ficus</taxon>
    </lineage>
</organism>
<evidence type="ECO:0000313" key="4">
    <source>
        <dbReference type="EMBL" id="GMN71875.1"/>
    </source>
</evidence>
<dbReference type="PANTHER" id="PTHR31099:SF28">
    <property type="entry name" value="F5J5.12"/>
    <property type="match status" value="1"/>
</dbReference>
<keyword evidence="5" id="KW-1185">Reference proteome</keyword>
<evidence type="ECO:0000313" key="5">
    <source>
        <dbReference type="Proteomes" id="UP001187192"/>
    </source>
</evidence>
<dbReference type="PANTHER" id="PTHR31099">
    <property type="entry name" value="OS06G0165300 PROTEIN"/>
    <property type="match status" value="1"/>
</dbReference>
<sequence length="623" mass="71577">MDKDKQPIEDVDVEWTSTDSSNSSSDDELVSTIHRSRFEHEYQQSRRGAETSSEASERNRPASTSEEEILSIPPIARLTKPPRRLSVQSFLRTSNPRLVLTEDDLSDIRGRSGFPNEVQLPLPFKDERADTVSEGWICMYTIYFECGLRLRLPPLLIQCMHHYQLAIPQLMPNVMRVFLGLIVLAEEAGIELSVDDVLAIYYPQENFKGHGRYSMYPRRKKQVVGEMNNADRYWQDRYFFMHVNEKSMGNLANAFYPLWGTLHKCKELKKPPPKALLFEEKLEQLLAVPNREWDEIHTFERFRASSLWKSFIELLTGIAKRVPSWVDWPFIVRGALRRLFGPPLFIEPLTDEEALIADFAFDSLAMEFPNPKDLMAKRKAKKEAEKATAAAANIHQVNEPTPFPVLESSPEPPPKPTSPPTKKRKVVEKAKRKVPANRNKRSKVATPELDIERPKVEVALPPRLELLRDQQASVEIMNQLLSEADAETLEFELCIFRTCIDIGFFELVILSRTNIRAMGLINRTNDKNLEQRTRIRELEAINKNLDERDRRRGEMLLDVERKFADIKTSAEGLTAALKEIMHEAKEGTSMMEVMVDRFDEAQAKIKSLEAEKAVLATQILDAF</sequence>
<feature type="non-terminal residue" evidence="4">
    <location>
        <position position="623"/>
    </location>
</feature>
<dbReference type="Pfam" id="PF04195">
    <property type="entry name" value="Transposase_28"/>
    <property type="match status" value="1"/>
</dbReference>
<feature type="domain" description="Transposase (putative) gypsy type" evidence="3">
    <location>
        <begin position="137"/>
        <end position="195"/>
    </location>
</feature>
<proteinExistence type="predicted"/>
<name>A0AA88EF19_FICCA</name>
<dbReference type="InterPro" id="IPR007321">
    <property type="entry name" value="Transposase_28"/>
</dbReference>
<dbReference type="Proteomes" id="UP001187192">
    <property type="component" value="Unassembled WGS sequence"/>
</dbReference>
<evidence type="ECO:0000256" key="2">
    <source>
        <dbReference type="SAM" id="MobiDB-lite"/>
    </source>
</evidence>
<accession>A0AA88EF19</accession>
<feature type="compositionally biased region" description="Pro residues" evidence="2">
    <location>
        <begin position="410"/>
        <end position="419"/>
    </location>
</feature>
<feature type="coiled-coil region" evidence="1">
    <location>
        <begin position="591"/>
        <end position="618"/>
    </location>
</feature>
<feature type="coiled-coil region" evidence="1">
    <location>
        <begin position="521"/>
        <end position="548"/>
    </location>
</feature>
<keyword evidence="1" id="KW-0175">Coiled coil</keyword>
<protein>
    <recommendedName>
        <fullName evidence="3">Transposase (putative) gypsy type domain-containing protein</fullName>
    </recommendedName>
</protein>
<feature type="compositionally biased region" description="Basic residues" evidence="2">
    <location>
        <begin position="421"/>
        <end position="443"/>
    </location>
</feature>
<feature type="region of interest" description="Disordered" evidence="2">
    <location>
        <begin position="1"/>
        <end position="74"/>
    </location>
</feature>
<reference evidence="4" key="1">
    <citation type="submission" date="2023-07" db="EMBL/GenBank/DDBJ databases">
        <title>draft genome sequence of fig (Ficus carica).</title>
        <authorList>
            <person name="Takahashi T."/>
            <person name="Nishimura K."/>
        </authorList>
    </citation>
    <scope>NUCLEOTIDE SEQUENCE</scope>
</reference>
<evidence type="ECO:0000256" key="1">
    <source>
        <dbReference type="SAM" id="Coils"/>
    </source>
</evidence>
<evidence type="ECO:0000259" key="3">
    <source>
        <dbReference type="Pfam" id="PF04195"/>
    </source>
</evidence>
<gene>
    <name evidence="4" type="ORF">TIFTF001_053468</name>
</gene>